<dbReference type="SMART" id="SM00491">
    <property type="entry name" value="HELICc2"/>
    <property type="match status" value="1"/>
</dbReference>
<dbReference type="GO" id="GO:0005524">
    <property type="term" value="F:ATP binding"/>
    <property type="evidence" value="ECO:0007669"/>
    <property type="project" value="UniProtKB-KW"/>
</dbReference>
<sequence length="821" mass="91200">MDMRFSPAVREILSASISEAGGNEVFAACCLDGEGCITTITIAARGHQSAVPVIRSAAENAEVLVHNHPSGNLTPSDADLNIASQAAESGLGFYIVNNDVTDVYVVVEPVLSREKVPLDPEYVSALLDETGPLAQNRSDYEERPSQLQLTKEIAASFNEGSIGVFEAGTGVGKSYAYLLPAMQWALQNKDRVVVSTGTINLQQQLIDKDIPRAIEIIGQPIKAVLIKGRQNYVCLRRLQEAVGEASIESDFFEDETEELRRIQQWAETTSDGSRSDLTFMPREEVWSRVCSESDACMGMRCSRHEECFVMRVRKEAASASLLIVNHHLLFADLEVRMAGVGYDDTAVLPPFHHIVFDEAHSMEGAATSFFSEYFTRFKVLKQLSLLYRVRRSSVAGHLISLERLSSSAGEVQDALAAVQEIKASYSDAEDCAMRLLGDASTWRLCSETASAANELFPVLSKLRGAVSVFTGVVRTVLEGIAEEDQDDPIVWESKFALRRIEFIGSLCQNFCEWSERPESVFWIEKKRLANRSPRGDSSEPSWYPRFVQTPLSIAPMMLEGVFEPFRTVVCTSATLRIADSFDFWLRRVGVTRADPQRIRTGIFESPFPYARNVLLGIPTDSPLPDSPEFQLWAETAIISLLQASGGHTLVLFTSYESLRSACEAARRVLSPLGMQILRQGDDDRFRLLEAFKTDESSVLFATDSFWEGVDAPGDALLQVIMVKLPFRVPNDPVHAARSEAISLSGGNPFMELSVPEAVVRFRQGFGRLMRRKTDRGSVVVLDRRLLAKRYGAVFLQSIPETAVCFDSMHVLSDSVERFIYR</sequence>
<evidence type="ECO:0000313" key="7">
    <source>
        <dbReference type="Proteomes" id="UP001198163"/>
    </source>
</evidence>
<accession>A0AAE3EEQ2</accession>
<dbReference type="InterPro" id="IPR027417">
    <property type="entry name" value="P-loop_NTPase"/>
</dbReference>
<dbReference type="InterPro" id="IPR006555">
    <property type="entry name" value="ATP-dep_Helicase_C"/>
</dbReference>
<keyword evidence="2" id="KW-0378">Hydrolase</keyword>
<evidence type="ECO:0000313" key="6">
    <source>
        <dbReference type="EMBL" id="MCD1653210.1"/>
    </source>
</evidence>
<dbReference type="GO" id="GO:0016818">
    <property type="term" value="F:hydrolase activity, acting on acid anhydrides, in phosphorus-containing anhydrides"/>
    <property type="evidence" value="ECO:0007669"/>
    <property type="project" value="InterPro"/>
</dbReference>
<keyword evidence="3" id="KW-0067">ATP-binding</keyword>
<dbReference type="InterPro" id="IPR045028">
    <property type="entry name" value="DinG/Rad3-like"/>
</dbReference>
<dbReference type="PANTHER" id="PTHR11472">
    <property type="entry name" value="DNA REPAIR DEAD HELICASE RAD3/XP-D SUBFAMILY MEMBER"/>
    <property type="match status" value="1"/>
</dbReference>
<dbReference type="PROSITE" id="PS01302">
    <property type="entry name" value="UPF0758"/>
    <property type="match status" value="1"/>
</dbReference>
<dbReference type="EMBL" id="JAINWA010000001">
    <property type="protein sequence ID" value="MCD1653210.1"/>
    <property type="molecule type" value="Genomic_DNA"/>
</dbReference>
<keyword evidence="7" id="KW-1185">Reference proteome</keyword>
<dbReference type="Pfam" id="PF04002">
    <property type="entry name" value="RadC"/>
    <property type="match status" value="1"/>
</dbReference>
<reference evidence="6" key="1">
    <citation type="submission" date="2021-08" db="EMBL/GenBank/DDBJ databases">
        <title>Comparative analyses of Brucepasteria parasyntrophica and Teretinema zuelzerae.</title>
        <authorList>
            <person name="Song Y."/>
            <person name="Brune A."/>
        </authorList>
    </citation>
    <scope>NUCLEOTIDE SEQUENCE</scope>
    <source>
        <strain evidence="6">DSM 1903</strain>
    </source>
</reference>
<evidence type="ECO:0000256" key="2">
    <source>
        <dbReference type="ARBA" id="ARBA00022801"/>
    </source>
</evidence>
<dbReference type="Gene3D" id="3.40.140.10">
    <property type="entry name" value="Cytidine Deaminase, domain 2"/>
    <property type="match status" value="1"/>
</dbReference>
<gene>
    <name evidence="6" type="ORF">K7J14_00610</name>
</gene>
<dbReference type="Pfam" id="PF13307">
    <property type="entry name" value="Helicase_C_2"/>
    <property type="match status" value="1"/>
</dbReference>
<comment type="caution">
    <text evidence="6">The sequence shown here is derived from an EMBL/GenBank/DDBJ whole genome shotgun (WGS) entry which is preliminary data.</text>
</comment>
<dbReference type="AlphaFoldDB" id="A0AAE3EEQ2"/>
<evidence type="ECO:0000256" key="3">
    <source>
        <dbReference type="ARBA" id="ARBA00022840"/>
    </source>
</evidence>
<dbReference type="InterPro" id="IPR020891">
    <property type="entry name" value="UPF0758_CS"/>
</dbReference>
<evidence type="ECO:0000256" key="1">
    <source>
        <dbReference type="ARBA" id="ARBA00022741"/>
    </source>
</evidence>
<dbReference type="PANTHER" id="PTHR11472:SF34">
    <property type="entry name" value="REGULATOR OF TELOMERE ELONGATION HELICASE 1"/>
    <property type="match status" value="1"/>
</dbReference>
<dbReference type="GO" id="GO:0003678">
    <property type="term" value="F:DNA helicase activity"/>
    <property type="evidence" value="ECO:0007669"/>
    <property type="project" value="TreeGrafter"/>
</dbReference>
<proteinExistence type="inferred from homology"/>
<name>A0AAE3EEQ2_9SPIR</name>
<comment type="similarity">
    <text evidence="4">Belongs to the helicase family. DinG subfamily.</text>
</comment>
<organism evidence="6 7">
    <name type="scientific">Teretinema zuelzerae</name>
    <dbReference type="NCBI Taxonomy" id="156"/>
    <lineage>
        <taxon>Bacteria</taxon>
        <taxon>Pseudomonadati</taxon>
        <taxon>Spirochaetota</taxon>
        <taxon>Spirochaetia</taxon>
        <taxon>Spirochaetales</taxon>
        <taxon>Treponemataceae</taxon>
        <taxon>Teretinema</taxon>
    </lineage>
</organism>
<feature type="domain" description="Helicase ATP-binding" evidence="5">
    <location>
        <begin position="132"/>
        <end position="414"/>
    </location>
</feature>
<dbReference type="Gene3D" id="3.40.50.300">
    <property type="entry name" value="P-loop containing nucleotide triphosphate hydrolases"/>
    <property type="match status" value="2"/>
</dbReference>
<evidence type="ECO:0000259" key="5">
    <source>
        <dbReference type="PROSITE" id="PS51193"/>
    </source>
</evidence>
<evidence type="ECO:0000256" key="4">
    <source>
        <dbReference type="ARBA" id="ARBA00038058"/>
    </source>
</evidence>
<keyword evidence="6" id="KW-0347">Helicase</keyword>
<protein>
    <submittedName>
        <fullName evidence="6">Helicase</fullName>
    </submittedName>
</protein>
<dbReference type="GO" id="GO:0006281">
    <property type="term" value="P:DNA repair"/>
    <property type="evidence" value="ECO:0007669"/>
    <property type="project" value="TreeGrafter"/>
</dbReference>
<dbReference type="InterPro" id="IPR025657">
    <property type="entry name" value="RadC_JAB"/>
</dbReference>
<dbReference type="InterPro" id="IPR014013">
    <property type="entry name" value="Helic_SF1/SF2_ATP-bd_DinG/Rad3"/>
</dbReference>
<keyword evidence="1" id="KW-0547">Nucleotide-binding</keyword>
<dbReference type="SUPFAM" id="SSF52540">
    <property type="entry name" value="P-loop containing nucleoside triphosphate hydrolases"/>
    <property type="match status" value="1"/>
</dbReference>
<dbReference type="GO" id="GO:0003676">
    <property type="term" value="F:nucleic acid binding"/>
    <property type="evidence" value="ECO:0007669"/>
    <property type="project" value="InterPro"/>
</dbReference>
<dbReference type="PROSITE" id="PS51193">
    <property type="entry name" value="HELICASE_ATP_BIND_2"/>
    <property type="match status" value="1"/>
</dbReference>
<dbReference type="Proteomes" id="UP001198163">
    <property type="component" value="Unassembled WGS sequence"/>
</dbReference>